<dbReference type="Proteomes" id="UP000198287">
    <property type="component" value="Unassembled WGS sequence"/>
</dbReference>
<gene>
    <name evidence="2" type="ORF">Fcan01_00449</name>
</gene>
<feature type="transmembrane region" description="Helical" evidence="1">
    <location>
        <begin position="132"/>
        <end position="156"/>
    </location>
</feature>
<evidence type="ECO:0000256" key="1">
    <source>
        <dbReference type="SAM" id="Phobius"/>
    </source>
</evidence>
<feature type="transmembrane region" description="Helical" evidence="1">
    <location>
        <begin position="368"/>
        <end position="385"/>
    </location>
</feature>
<keyword evidence="1" id="KW-0812">Transmembrane</keyword>
<keyword evidence="3" id="KW-1185">Reference proteome</keyword>
<dbReference type="AlphaFoldDB" id="A0A226EVS2"/>
<dbReference type="STRING" id="158441.A0A226EVS2"/>
<feature type="transmembrane region" description="Helical" evidence="1">
    <location>
        <begin position="74"/>
        <end position="100"/>
    </location>
</feature>
<organism evidence="2 3">
    <name type="scientific">Folsomia candida</name>
    <name type="common">Springtail</name>
    <dbReference type="NCBI Taxonomy" id="158441"/>
    <lineage>
        <taxon>Eukaryota</taxon>
        <taxon>Metazoa</taxon>
        <taxon>Ecdysozoa</taxon>
        <taxon>Arthropoda</taxon>
        <taxon>Hexapoda</taxon>
        <taxon>Collembola</taxon>
        <taxon>Entomobryomorpha</taxon>
        <taxon>Isotomoidea</taxon>
        <taxon>Isotomidae</taxon>
        <taxon>Proisotominae</taxon>
        <taxon>Folsomia</taxon>
    </lineage>
</organism>
<dbReference type="EMBL" id="LNIX01000001">
    <property type="protein sequence ID" value="OXA61267.1"/>
    <property type="molecule type" value="Genomic_DNA"/>
</dbReference>
<comment type="caution">
    <text evidence="2">The sequence shown here is derived from an EMBL/GenBank/DDBJ whole genome shotgun (WGS) entry which is preliminary data.</text>
</comment>
<name>A0A226EVS2_FOLCA</name>
<accession>A0A226EVS2</accession>
<keyword evidence="1" id="KW-1133">Transmembrane helix</keyword>
<sequence length="397" mass="45634">MLHALETYSKWMQHFTSPPIKWCPIKSKFLFSICPLQNFLWYFHTFVGLGFCTAGGVVVILLSQIFQFYPPVPLAYLFIFGIELATSGAAFAVNLGMILYGRECVMGWNALLEMQTNLQRRGRCHRLSTNPVWRILTVFVWAFTTYPFVVSVAGIVFTLDPFYYILSMFNITNPLLRIFRFYLIFAISAEMFRFLALIILFCTSSLIMLRDTLVLLTKETSTSYAAIMGRMQCTRVKSGYRQAQIITLSMEELLGYNCLFGHGLALVNSILFNFVSLKFYATLPIWFYVIFPSIAVIILITIHVMMPCLHSLLDNSKKLLETLYIFTACQCNRGRKGMIKELRSLKKITMSPMLAQHKFFIYTRSTKVTFLVILVTHTINLLLAVPRRVIQTAAHLF</sequence>
<evidence type="ECO:0000313" key="3">
    <source>
        <dbReference type="Proteomes" id="UP000198287"/>
    </source>
</evidence>
<feature type="transmembrane region" description="Helical" evidence="1">
    <location>
        <begin position="39"/>
        <end position="62"/>
    </location>
</feature>
<feature type="transmembrane region" description="Helical" evidence="1">
    <location>
        <begin position="254"/>
        <end position="274"/>
    </location>
</feature>
<protein>
    <submittedName>
        <fullName evidence="2">Uncharacterized protein</fullName>
    </submittedName>
</protein>
<proteinExistence type="predicted"/>
<feature type="transmembrane region" description="Helical" evidence="1">
    <location>
        <begin position="286"/>
        <end position="306"/>
    </location>
</feature>
<keyword evidence="1" id="KW-0472">Membrane</keyword>
<evidence type="ECO:0000313" key="2">
    <source>
        <dbReference type="EMBL" id="OXA61267.1"/>
    </source>
</evidence>
<reference evidence="2 3" key="1">
    <citation type="submission" date="2015-12" db="EMBL/GenBank/DDBJ databases">
        <title>The genome of Folsomia candida.</title>
        <authorList>
            <person name="Faddeeva A."/>
            <person name="Derks M.F."/>
            <person name="Anvar Y."/>
            <person name="Smit S."/>
            <person name="Van Straalen N."/>
            <person name="Roelofs D."/>
        </authorList>
    </citation>
    <scope>NUCLEOTIDE SEQUENCE [LARGE SCALE GENOMIC DNA]</scope>
    <source>
        <strain evidence="2 3">VU population</strain>
        <tissue evidence="2">Whole body</tissue>
    </source>
</reference>